<feature type="domain" description="HMA" evidence="7">
    <location>
        <begin position="42"/>
        <end position="105"/>
    </location>
</feature>
<dbReference type="FunFam" id="3.30.70.100:FF:000008">
    <property type="entry name" value="Copper transport protein ATOX1"/>
    <property type="match status" value="1"/>
</dbReference>
<gene>
    <name evidence="8" type="ORF">GH714_025881</name>
</gene>
<feature type="compositionally biased region" description="Polar residues" evidence="6">
    <location>
        <begin position="154"/>
        <end position="168"/>
    </location>
</feature>
<evidence type="ECO:0000256" key="4">
    <source>
        <dbReference type="ARBA" id="ARBA00023289"/>
    </source>
</evidence>
<evidence type="ECO:0000256" key="3">
    <source>
        <dbReference type="ARBA" id="ARBA00023288"/>
    </source>
</evidence>
<keyword evidence="9" id="KW-1185">Reference proteome</keyword>
<reference evidence="8 9" key="1">
    <citation type="journal article" date="2020" name="Mol. Plant">
        <title>The Chromosome-Based Rubber Tree Genome Provides New Insights into Spurge Genome Evolution and Rubber Biosynthesis.</title>
        <authorList>
            <person name="Liu J."/>
            <person name="Shi C."/>
            <person name="Shi C.C."/>
            <person name="Li W."/>
            <person name="Zhang Q.J."/>
            <person name="Zhang Y."/>
            <person name="Li K."/>
            <person name="Lu H.F."/>
            <person name="Shi C."/>
            <person name="Zhu S.T."/>
            <person name="Xiao Z.Y."/>
            <person name="Nan H."/>
            <person name="Yue Y."/>
            <person name="Zhu X.G."/>
            <person name="Wu Y."/>
            <person name="Hong X.N."/>
            <person name="Fan G.Y."/>
            <person name="Tong Y."/>
            <person name="Zhang D."/>
            <person name="Mao C.L."/>
            <person name="Liu Y.L."/>
            <person name="Hao S.J."/>
            <person name="Liu W.Q."/>
            <person name="Lv M.Q."/>
            <person name="Zhang H.B."/>
            <person name="Liu Y."/>
            <person name="Hu-Tang G.R."/>
            <person name="Wang J.P."/>
            <person name="Wang J.H."/>
            <person name="Sun Y.H."/>
            <person name="Ni S.B."/>
            <person name="Chen W.B."/>
            <person name="Zhang X.C."/>
            <person name="Jiao Y.N."/>
            <person name="Eichler E.E."/>
            <person name="Li G.H."/>
            <person name="Liu X."/>
            <person name="Gao L.Z."/>
        </authorList>
    </citation>
    <scope>NUCLEOTIDE SEQUENCE [LARGE SCALE GENOMIC DNA]</scope>
    <source>
        <strain evidence="9">cv. GT1</strain>
        <tissue evidence="8">Leaf</tissue>
    </source>
</reference>
<dbReference type="InterPro" id="IPR036163">
    <property type="entry name" value="HMA_dom_sf"/>
</dbReference>
<protein>
    <recommendedName>
        <fullName evidence="7">HMA domain-containing protein</fullName>
    </recommendedName>
</protein>
<evidence type="ECO:0000256" key="5">
    <source>
        <dbReference type="ARBA" id="ARBA00024045"/>
    </source>
</evidence>
<dbReference type="Proteomes" id="UP000467840">
    <property type="component" value="Chromosome 9"/>
</dbReference>
<feature type="compositionally biased region" description="Basic residues" evidence="6">
    <location>
        <begin position="112"/>
        <end position="125"/>
    </location>
</feature>
<evidence type="ECO:0000256" key="6">
    <source>
        <dbReference type="SAM" id="MobiDB-lite"/>
    </source>
</evidence>
<dbReference type="Gene3D" id="3.30.70.100">
    <property type="match status" value="1"/>
</dbReference>
<comment type="similarity">
    <text evidence="5">Belongs to the HIPP family.</text>
</comment>
<feature type="compositionally biased region" description="Low complexity" evidence="6">
    <location>
        <begin position="265"/>
        <end position="281"/>
    </location>
</feature>
<dbReference type="PANTHER" id="PTHR45868:SF69">
    <property type="entry name" value="HEAVY METAL-ASSOCIATED ISOPRENYLATED PLANT PROTEIN 35"/>
    <property type="match status" value="1"/>
</dbReference>
<dbReference type="InterPro" id="IPR006121">
    <property type="entry name" value="HMA_dom"/>
</dbReference>
<feature type="region of interest" description="Disordered" evidence="6">
    <location>
        <begin position="105"/>
        <end position="297"/>
    </location>
</feature>
<evidence type="ECO:0000313" key="9">
    <source>
        <dbReference type="Proteomes" id="UP000467840"/>
    </source>
</evidence>
<keyword evidence="1" id="KW-0488">Methylation</keyword>
<evidence type="ECO:0000313" key="8">
    <source>
        <dbReference type="EMBL" id="KAF2307263.1"/>
    </source>
</evidence>
<evidence type="ECO:0000259" key="7">
    <source>
        <dbReference type="PROSITE" id="PS50846"/>
    </source>
</evidence>
<name>A0A6A6M4G9_HEVBR</name>
<dbReference type="AlphaFoldDB" id="A0A6A6M4G9"/>
<dbReference type="Pfam" id="PF00403">
    <property type="entry name" value="HMA"/>
    <property type="match status" value="1"/>
</dbReference>
<evidence type="ECO:0000256" key="1">
    <source>
        <dbReference type="ARBA" id="ARBA00022481"/>
    </source>
</evidence>
<dbReference type="GO" id="GO:0046872">
    <property type="term" value="F:metal ion binding"/>
    <property type="evidence" value="ECO:0007669"/>
    <property type="project" value="UniProtKB-KW"/>
</dbReference>
<dbReference type="SUPFAM" id="SSF55008">
    <property type="entry name" value="HMA, heavy metal-associated domain"/>
    <property type="match status" value="1"/>
</dbReference>
<accession>A0A6A6M4G9</accession>
<dbReference type="EMBL" id="JAAGAX010000008">
    <property type="protein sequence ID" value="KAF2307263.1"/>
    <property type="molecule type" value="Genomic_DNA"/>
</dbReference>
<evidence type="ECO:0000256" key="2">
    <source>
        <dbReference type="ARBA" id="ARBA00022723"/>
    </source>
</evidence>
<sequence length="376" mass="40393">MYPSSPPPMAAEVKNIEAKAEPKPEVYKEVVVEENPESPLKCKTLVLKVSVHCEGCKRKVKKILTNIDGVYTTDIDLRQQKVTVLGNVDADTLIKKLVKAGKHAELWPDHKEKKKGKSKNKKKKGKDKEKQSDQESGDEEVEKENETVKTQVVQIQDPSKATENGSTHKNAEIINVGKAGESGTTTKASAGGQMKEVKFEVKLPATAPAGSQSPVADNRGVSENEGGAEKSGSGGGGSSGGKKKKKKGHKGNNVNFDEGEHHGDAPAGTGSPSQGPGQGPTAFHYPTNQSPPHHHVYQYPPHNYAPPSVYSVHYNAAQPSTSYGASIYPPSYSYAYMHHPGTVSEPPSTDLDSDLLQPSDSFEIFSDENPNACSIM</sequence>
<organism evidence="8 9">
    <name type="scientific">Hevea brasiliensis</name>
    <name type="common">Para rubber tree</name>
    <name type="synonym">Siphonia brasiliensis</name>
    <dbReference type="NCBI Taxonomy" id="3981"/>
    <lineage>
        <taxon>Eukaryota</taxon>
        <taxon>Viridiplantae</taxon>
        <taxon>Streptophyta</taxon>
        <taxon>Embryophyta</taxon>
        <taxon>Tracheophyta</taxon>
        <taxon>Spermatophyta</taxon>
        <taxon>Magnoliopsida</taxon>
        <taxon>eudicotyledons</taxon>
        <taxon>Gunneridae</taxon>
        <taxon>Pentapetalae</taxon>
        <taxon>rosids</taxon>
        <taxon>fabids</taxon>
        <taxon>Malpighiales</taxon>
        <taxon>Euphorbiaceae</taxon>
        <taxon>Crotonoideae</taxon>
        <taxon>Micrandreae</taxon>
        <taxon>Hevea</taxon>
    </lineage>
</organism>
<dbReference type="CDD" id="cd00371">
    <property type="entry name" value="HMA"/>
    <property type="match status" value="1"/>
</dbReference>
<dbReference type="PROSITE" id="PS50846">
    <property type="entry name" value="HMA_2"/>
    <property type="match status" value="1"/>
</dbReference>
<feature type="compositionally biased region" description="Basic residues" evidence="6">
    <location>
        <begin position="241"/>
        <end position="250"/>
    </location>
</feature>
<dbReference type="PANTHER" id="PTHR45868">
    <property type="entry name" value="HEAVY METAL-ASSOCIATED ISOPRENYLATED PLANT PROTEIN 33-RELATED"/>
    <property type="match status" value="1"/>
</dbReference>
<keyword evidence="4" id="KW-0636">Prenylation</keyword>
<proteinExistence type="inferred from homology"/>
<keyword evidence="2" id="KW-0479">Metal-binding</keyword>
<comment type="caution">
    <text evidence="8">The sequence shown here is derived from an EMBL/GenBank/DDBJ whole genome shotgun (WGS) entry which is preliminary data.</text>
</comment>
<keyword evidence="3" id="KW-0449">Lipoprotein</keyword>